<keyword evidence="4" id="KW-1185">Reference proteome</keyword>
<dbReference type="SMART" id="SM00028">
    <property type="entry name" value="TPR"/>
    <property type="match status" value="3"/>
</dbReference>
<accession>Q0FKG0</accession>
<dbReference type="AlphaFoldDB" id="Q0FKG0"/>
<dbReference type="HOGENOM" id="CLU_019981_3_0_5"/>
<feature type="transmembrane region" description="Helical" evidence="2">
    <location>
        <begin position="156"/>
        <end position="177"/>
    </location>
</feature>
<keyword evidence="2" id="KW-1133">Transmembrane helix</keyword>
<dbReference type="Gene3D" id="1.25.40.10">
    <property type="entry name" value="Tetratricopeptide repeat domain"/>
    <property type="match status" value="1"/>
</dbReference>
<dbReference type="PROSITE" id="PS50005">
    <property type="entry name" value="TPR"/>
    <property type="match status" value="1"/>
</dbReference>
<keyword evidence="2" id="KW-0472">Membrane</keyword>
<evidence type="ECO:0000256" key="1">
    <source>
        <dbReference type="PROSITE-ProRule" id="PRU00339"/>
    </source>
</evidence>
<gene>
    <name evidence="3" type="ORF">R2601_18608</name>
</gene>
<dbReference type="eggNOG" id="COG0457">
    <property type="taxonomic scope" value="Bacteria"/>
</dbReference>
<dbReference type="InterPro" id="IPR011990">
    <property type="entry name" value="TPR-like_helical_dom_sf"/>
</dbReference>
<evidence type="ECO:0000313" key="4">
    <source>
        <dbReference type="Proteomes" id="UP000006230"/>
    </source>
</evidence>
<dbReference type="EMBL" id="AATQ01000040">
    <property type="protein sequence ID" value="EAU44694.1"/>
    <property type="molecule type" value="Genomic_DNA"/>
</dbReference>
<dbReference type="SUPFAM" id="SSF48452">
    <property type="entry name" value="TPR-like"/>
    <property type="match status" value="1"/>
</dbReference>
<organism evidence="3 4">
    <name type="scientific">Salipiger bermudensis (strain DSM 26914 / JCM 13377 / KCTC 12554 / HTCC2601)</name>
    <name type="common">Pelagibaca bermudensis</name>
    <dbReference type="NCBI Taxonomy" id="314265"/>
    <lineage>
        <taxon>Bacteria</taxon>
        <taxon>Pseudomonadati</taxon>
        <taxon>Pseudomonadota</taxon>
        <taxon>Alphaproteobacteria</taxon>
        <taxon>Rhodobacterales</taxon>
        <taxon>Roseobacteraceae</taxon>
        <taxon>Salipiger</taxon>
    </lineage>
</organism>
<proteinExistence type="predicted"/>
<dbReference type="RefSeq" id="WP_007797861.1">
    <property type="nucleotide sequence ID" value="NZ_DS022276.1"/>
</dbReference>
<dbReference type="eggNOG" id="COG5616">
    <property type="taxonomic scope" value="Bacteria"/>
</dbReference>
<keyword evidence="1" id="KW-0802">TPR repeat</keyword>
<evidence type="ECO:0000256" key="2">
    <source>
        <dbReference type="SAM" id="Phobius"/>
    </source>
</evidence>
<dbReference type="OrthoDB" id="54411at2"/>
<evidence type="ECO:0000313" key="3">
    <source>
        <dbReference type="EMBL" id="EAU44694.1"/>
    </source>
</evidence>
<sequence length="597" mass="65801">MAYPDVNDQPCLDDVDIRRQLDRILAYPEFQASDRRRDLLRYIVEEALAGRPSQIKATTIAMAVFDRGPDFDQQSDPVVRLEARKLRRDLDNYYAGAGRDDPILIAVPKGGYVPVFSPMIGEEPGRDVPQETVDTGIPGQATAPEPAYGGWRSRTVFWRAALTVTVIALLVGALVWATRPEKQGEGATLAMPSRGVTILVEDFELGSVDELATLLAQGLTHAVAAALIRFPDLRIFRASAQGSPGAGAPSIEAISRQVEFLVAGSVWREADDLFVRAELIRQADQQILWSERYAEGAEGRSLTEIEDEISSRIASVVGQQYGLAMQDHRDGLKVARSDPSVQGFACVARAQIYRRTYRTEEYQAARDCLEETVRKDPDYVRAWAMLAYLRNDATRFGHDTARTREAGFDHAREAALRALDLDPDDTDALQAMSHIEQYSGDMDRSIDYARRAVEVNPNDPAAVANLGIRYHIHGRYDLAVPLMQQAIELSVSPPPFYFHVLAADHLIKQEWDDMLSAAQRASLDGWSFGQAMLAIAHNELSHGRAAAAALGKLAELDPVLSETPRVWLDSHQASPALLEAVVAGLKRANAAQRNGLP</sequence>
<feature type="repeat" description="TPR" evidence="1">
    <location>
        <begin position="426"/>
        <end position="459"/>
    </location>
</feature>
<dbReference type="STRING" id="314265.R2601_18608"/>
<name>Q0FKG0_SALBH</name>
<protein>
    <submittedName>
        <fullName evidence="3">Uncharacterized protein</fullName>
    </submittedName>
</protein>
<keyword evidence="2" id="KW-0812">Transmembrane</keyword>
<dbReference type="InterPro" id="IPR019734">
    <property type="entry name" value="TPR_rpt"/>
</dbReference>
<dbReference type="Proteomes" id="UP000006230">
    <property type="component" value="Unassembled WGS sequence"/>
</dbReference>
<dbReference type="Pfam" id="PF13432">
    <property type="entry name" value="TPR_16"/>
    <property type="match status" value="1"/>
</dbReference>
<comment type="caution">
    <text evidence="3">The sequence shown here is derived from an EMBL/GenBank/DDBJ whole genome shotgun (WGS) entry which is preliminary data.</text>
</comment>
<reference evidence="3 4" key="1">
    <citation type="journal article" date="2010" name="J. Bacteriol.">
        <title>Genome sequences of Pelagibaca bermudensis HTCC2601T and Maritimibacter alkaliphilus HTCC2654T, the type strains of two marine Roseobacter genera.</title>
        <authorList>
            <person name="Thrash J.C."/>
            <person name="Cho J.C."/>
            <person name="Ferriera S."/>
            <person name="Johnson J."/>
            <person name="Vergin K.L."/>
            <person name="Giovannoni S.J."/>
        </authorList>
    </citation>
    <scope>NUCLEOTIDE SEQUENCE [LARGE SCALE GENOMIC DNA]</scope>
    <source>
        <strain evidence="4">DSM 26914 / JCM 13377 / KCTC 12554 / HTCC2601</strain>
    </source>
</reference>